<sequence length="286" mass="32645">MDLLREVFQKIVGHIEERDVEYRLWEMAHEWLHRIGREIDKNVNNVSSERTFKVYAEFQDDTPSRRPGEKPDKSDSFLLCEVHESEENNAGRAVFKKGFLDGFIIAENIAERLFVMNVVRAFLTLVEEEDVNGKADELLQKIVENKDARSFHFFHAQHFIDYVRDTLPKKLVEIDAINDGIAKLGLGWRALKKESDGSSGNKIVGRKECNKFLSDVVDILISELSEMLSKFNRKSALLKLVANCEKASAEEDHWERTSAAVLGLHGRNEKTINTYVEQTSTFAGAG</sequence>
<dbReference type="AlphaFoldDB" id="X1A8B1"/>
<evidence type="ECO:0000313" key="1">
    <source>
        <dbReference type="EMBL" id="GAG56441.1"/>
    </source>
</evidence>
<name>X1A8B1_9ZZZZ</name>
<protein>
    <submittedName>
        <fullName evidence="1">Uncharacterized protein</fullName>
    </submittedName>
</protein>
<dbReference type="EMBL" id="BART01002097">
    <property type="protein sequence ID" value="GAG56441.1"/>
    <property type="molecule type" value="Genomic_DNA"/>
</dbReference>
<organism evidence="1">
    <name type="scientific">marine sediment metagenome</name>
    <dbReference type="NCBI Taxonomy" id="412755"/>
    <lineage>
        <taxon>unclassified sequences</taxon>
        <taxon>metagenomes</taxon>
        <taxon>ecological metagenomes</taxon>
    </lineage>
</organism>
<comment type="caution">
    <text evidence="1">The sequence shown here is derived from an EMBL/GenBank/DDBJ whole genome shotgun (WGS) entry which is preliminary data.</text>
</comment>
<reference evidence="1" key="1">
    <citation type="journal article" date="2014" name="Front. Microbiol.">
        <title>High frequency of phylogenetically diverse reductive dehalogenase-homologous genes in deep subseafloor sedimentary metagenomes.</title>
        <authorList>
            <person name="Kawai M."/>
            <person name="Futagami T."/>
            <person name="Toyoda A."/>
            <person name="Takaki Y."/>
            <person name="Nishi S."/>
            <person name="Hori S."/>
            <person name="Arai W."/>
            <person name="Tsubouchi T."/>
            <person name="Morono Y."/>
            <person name="Uchiyama I."/>
            <person name="Ito T."/>
            <person name="Fujiyama A."/>
            <person name="Inagaki F."/>
            <person name="Takami H."/>
        </authorList>
    </citation>
    <scope>NUCLEOTIDE SEQUENCE</scope>
    <source>
        <strain evidence="1">Expedition CK06-06</strain>
    </source>
</reference>
<accession>X1A8B1</accession>
<feature type="non-terminal residue" evidence="1">
    <location>
        <position position="286"/>
    </location>
</feature>
<proteinExistence type="predicted"/>
<gene>
    <name evidence="1" type="ORF">S01H4_06696</name>
</gene>